<dbReference type="Proteomes" id="UP000800094">
    <property type="component" value="Unassembled WGS sequence"/>
</dbReference>
<dbReference type="Pfam" id="PF12697">
    <property type="entry name" value="Abhydrolase_6"/>
    <property type="match status" value="1"/>
</dbReference>
<dbReference type="SUPFAM" id="SSF53474">
    <property type="entry name" value="alpha/beta-Hydrolases"/>
    <property type="match status" value="1"/>
</dbReference>
<dbReference type="PANTHER" id="PTHR37017">
    <property type="entry name" value="AB HYDROLASE-1 DOMAIN-CONTAINING PROTEIN-RELATED"/>
    <property type="match status" value="1"/>
</dbReference>
<protein>
    <submittedName>
        <fullName evidence="2">Alpha/beta-hydrolase</fullName>
    </submittedName>
</protein>
<evidence type="ECO:0000313" key="3">
    <source>
        <dbReference type="Proteomes" id="UP000800094"/>
    </source>
</evidence>
<dbReference type="OrthoDB" id="1263307at2759"/>
<dbReference type="EMBL" id="ML987197">
    <property type="protein sequence ID" value="KAF2247615.1"/>
    <property type="molecule type" value="Genomic_DNA"/>
</dbReference>
<feature type="domain" description="AB hydrolase-1" evidence="1">
    <location>
        <begin position="8"/>
        <end position="246"/>
    </location>
</feature>
<dbReference type="AlphaFoldDB" id="A0A6A6IAM1"/>
<organism evidence="2 3">
    <name type="scientific">Trematosphaeria pertusa</name>
    <dbReference type="NCBI Taxonomy" id="390896"/>
    <lineage>
        <taxon>Eukaryota</taxon>
        <taxon>Fungi</taxon>
        <taxon>Dikarya</taxon>
        <taxon>Ascomycota</taxon>
        <taxon>Pezizomycotina</taxon>
        <taxon>Dothideomycetes</taxon>
        <taxon>Pleosporomycetidae</taxon>
        <taxon>Pleosporales</taxon>
        <taxon>Massarineae</taxon>
        <taxon>Trematosphaeriaceae</taxon>
        <taxon>Trematosphaeria</taxon>
    </lineage>
</organism>
<dbReference type="InterPro" id="IPR029058">
    <property type="entry name" value="AB_hydrolase_fold"/>
</dbReference>
<evidence type="ECO:0000313" key="2">
    <source>
        <dbReference type="EMBL" id="KAF2247615.1"/>
    </source>
</evidence>
<name>A0A6A6IAM1_9PLEO</name>
<gene>
    <name evidence="2" type="ORF">BU26DRAFT_520713</name>
</gene>
<keyword evidence="2" id="KW-0378">Hydrolase</keyword>
<dbReference type="GO" id="GO:0016787">
    <property type="term" value="F:hydrolase activity"/>
    <property type="evidence" value="ECO:0007669"/>
    <property type="project" value="UniProtKB-KW"/>
</dbReference>
<dbReference type="GeneID" id="54582683"/>
<dbReference type="PANTHER" id="PTHR37017:SF11">
    <property type="entry name" value="ESTERASE_LIPASE_THIOESTERASE DOMAIN-CONTAINING PROTEIN"/>
    <property type="match status" value="1"/>
</dbReference>
<evidence type="ECO:0000259" key="1">
    <source>
        <dbReference type="Pfam" id="PF12697"/>
    </source>
</evidence>
<keyword evidence="3" id="KW-1185">Reference proteome</keyword>
<dbReference type="RefSeq" id="XP_033682619.1">
    <property type="nucleotide sequence ID" value="XM_033829353.1"/>
</dbReference>
<accession>A0A6A6IAM1</accession>
<sequence>MPPSKPVLVFTPGGWHTPSSFKPTTSLLEKAGYTTVGVALPTIGPELRDLTPQQGWEDDVAAIRDELLKHVEAGSDVVLISHSYSGTVGSEACRELGKAYREAQGLPGGVTKLVYLAALLMDVGHYVWEASGGKPINEETTVVRGDLSYVDKVAAVPWFYNECSPEDQAKLAHGLQSQAWKAFMSKVEHAAWREIPGVYLMTEKDQAIPMAWQEAMLAEAKGHKFEIERCDGDHSPFVSRPEATARVIRKAAGEVM</sequence>
<reference evidence="2" key="1">
    <citation type="journal article" date="2020" name="Stud. Mycol.">
        <title>101 Dothideomycetes genomes: a test case for predicting lifestyles and emergence of pathogens.</title>
        <authorList>
            <person name="Haridas S."/>
            <person name="Albert R."/>
            <person name="Binder M."/>
            <person name="Bloem J."/>
            <person name="Labutti K."/>
            <person name="Salamov A."/>
            <person name="Andreopoulos B."/>
            <person name="Baker S."/>
            <person name="Barry K."/>
            <person name="Bills G."/>
            <person name="Bluhm B."/>
            <person name="Cannon C."/>
            <person name="Castanera R."/>
            <person name="Culley D."/>
            <person name="Daum C."/>
            <person name="Ezra D."/>
            <person name="Gonzalez J."/>
            <person name="Henrissat B."/>
            <person name="Kuo A."/>
            <person name="Liang C."/>
            <person name="Lipzen A."/>
            <person name="Lutzoni F."/>
            <person name="Magnuson J."/>
            <person name="Mondo S."/>
            <person name="Nolan M."/>
            <person name="Ohm R."/>
            <person name="Pangilinan J."/>
            <person name="Park H.-J."/>
            <person name="Ramirez L."/>
            <person name="Alfaro M."/>
            <person name="Sun H."/>
            <person name="Tritt A."/>
            <person name="Yoshinaga Y."/>
            <person name="Zwiers L.-H."/>
            <person name="Turgeon B."/>
            <person name="Goodwin S."/>
            <person name="Spatafora J."/>
            <person name="Crous P."/>
            <person name="Grigoriev I."/>
        </authorList>
    </citation>
    <scope>NUCLEOTIDE SEQUENCE</scope>
    <source>
        <strain evidence="2">CBS 122368</strain>
    </source>
</reference>
<dbReference type="InterPro" id="IPR052897">
    <property type="entry name" value="Sec-Metab_Biosynth_Hydrolase"/>
</dbReference>
<dbReference type="InterPro" id="IPR000073">
    <property type="entry name" value="AB_hydrolase_1"/>
</dbReference>
<dbReference type="Gene3D" id="3.40.50.1820">
    <property type="entry name" value="alpha/beta hydrolase"/>
    <property type="match status" value="1"/>
</dbReference>
<proteinExistence type="predicted"/>